<sequence length="68" mass="7292">MPGDKPAGWLLDVDRLRAAGLPVPSDEADRHRLAAAVTWGYGTGLAVGLAKDDRPGPPNPYTRPEETR</sequence>
<dbReference type="STRING" id="675864.SAMN04489747_0913"/>
<dbReference type="EMBL" id="LT629688">
    <property type="protein sequence ID" value="SDD42132.1"/>
    <property type="molecule type" value="Genomic_DNA"/>
</dbReference>
<dbReference type="RefSeq" id="WP_090591061.1">
    <property type="nucleotide sequence ID" value="NZ_LT629688.1"/>
</dbReference>
<gene>
    <name evidence="2" type="ORF">SAMN04489747_0913</name>
</gene>
<proteinExistence type="predicted"/>
<dbReference type="AlphaFoldDB" id="A0A1G6ULB1"/>
<organism evidence="2 3">
    <name type="scientific">Auraticoccus monumenti</name>
    <dbReference type="NCBI Taxonomy" id="675864"/>
    <lineage>
        <taxon>Bacteria</taxon>
        <taxon>Bacillati</taxon>
        <taxon>Actinomycetota</taxon>
        <taxon>Actinomycetes</taxon>
        <taxon>Propionibacteriales</taxon>
        <taxon>Propionibacteriaceae</taxon>
        <taxon>Auraticoccus</taxon>
    </lineage>
</organism>
<accession>A0A1G6ULB1</accession>
<reference evidence="2 3" key="1">
    <citation type="submission" date="2016-10" db="EMBL/GenBank/DDBJ databases">
        <authorList>
            <person name="de Groot N.N."/>
        </authorList>
    </citation>
    <scope>NUCLEOTIDE SEQUENCE [LARGE SCALE GENOMIC DNA]</scope>
    <source>
        <strain evidence="2 3">MON 2.2</strain>
    </source>
</reference>
<feature type="region of interest" description="Disordered" evidence="1">
    <location>
        <begin position="49"/>
        <end position="68"/>
    </location>
</feature>
<evidence type="ECO:0000313" key="3">
    <source>
        <dbReference type="Proteomes" id="UP000198546"/>
    </source>
</evidence>
<evidence type="ECO:0000313" key="2">
    <source>
        <dbReference type="EMBL" id="SDD42132.1"/>
    </source>
</evidence>
<dbReference type="Proteomes" id="UP000198546">
    <property type="component" value="Chromosome i"/>
</dbReference>
<keyword evidence="3" id="KW-1185">Reference proteome</keyword>
<protein>
    <submittedName>
        <fullName evidence="2">Uncharacterized protein</fullName>
    </submittedName>
</protein>
<evidence type="ECO:0000256" key="1">
    <source>
        <dbReference type="SAM" id="MobiDB-lite"/>
    </source>
</evidence>
<name>A0A1G6ULB1_9ACTN</name>